<sequence>MPAQEVASLVRRRRNYDLRLYGRSRLQRDREARLKRNILLLVASRLLFSGCGGGDAMRWVHAENRIVTVEDTPYQVQWVRDANGIDMRGVRTTSIVIMPDDMIERRRNTQAALIVGTDLCGGKASVVAEMKSGDSYATRIKYGG</sequence>
<proteinExistence type="predicted"/>
<dbReference type="KEGG" id="nha:Nham_2132"/>
<organism evidence="1 2">
    <name type="scientific">Nitrobacter hamburgensis (strain DSM 10229 / NCIMB 13809 / X14)</name>
    <dbReference type="NCBI Taxonomy" id="323097"/>
    <lineage>
        <taxon>Bacteria</taxon>
        <taxon>Pseudomonadati</taxon>
        <taxon>Pseudomonadota</taxon>
        <taxon>Alphaproteobacteria</taxon>
        <taxon>Hyphomicrobiales</taxon>
        <taxon>Nitrobacteraceae</taxon>
        <taxon>Nitrobacter</taxon>
    </lineage>
</organism>
<protein>
    <submittedName>
        <fullName evidence="1">Uncharacterized protein</fullName>
    </submittedName>
</protein>
<reference evidence="1 2" key="1">
    <citation type="submission" date="2006-03" db="EMBL/GenBank/DDBJ databases">
        <title>Complete sequence of chromosome of Nitrobacter hamburgensis X14.</title>
        <authorList>
            <consortium name="US DOE Joint Genome Institute"/>
            <person name="Copeland A."/>
            <person name="Lucas S."/>
            <person name="Lapidus A."/>
            <person name="Barry K."/>
            <person name="Detter J.C."/>
            <person name="Glavina del Rio T."/>
            <person name="Hammon N."/>
            <person name="Israni S."/>
            <person name="Dalin E."/>
            <person name="Tice H."/>
            <person name="Pitluck S."/>
            <person name="Chain P."/>
            <person name="Malfatti S."/>
            <person name="Shin M."/>
            <person name="Vergez L."/>
            <person name="Schmutz J."/>
            <person name="Larimer F."/>
            <person name="Land M."/>
            <person name="Hauser L."/>
            <person name="Kyrpides N."/>
            <person name="Ivanova N."/>
            <person name="Ward B."/>
            <person name="Arp D."/>
            <person name="Klotz M."/>
            <person name="Stein L."/>
            <person name="O'Mullan G."/>
            <person name="Starkenburg S."/>
            <person name="Sayavedra L."/>
            <person name="Poret-Peterson A.T."/>
            <person name="Gentry M.E."/>
            <person name="Bruce D."/>
            <person name="Richardson P."/>
        </authorList>
    </citation>
    <scope>NUCLEOTIDE SEQUENCE [LARGE SCALE GENOMIC DNA]</scope>
    <source>
        <strain evidence="2">DSM 10229 / NCIMB 13809 / X14</strain>
    </source>
</reference>
<evidence type="ECO:0000313" key="1">
    <source>
        <dbReference type="EMBL" id="ABE62929.1"/>
    </source>
</evidence>
<dbReference type="Proteomes" id="UP000001953">
    <property type="component" value="Chromosome"/>
</dbReference>
<dbReference type="RefSeq" id="WP_011510608.1">
    <property type="nucleotide sequence ID" value="NC_007964.1"/>
</dbReference>
<dbReference type="HOGENOM" id="CLU_1794470_0_0_5"/>
<accession>Q1QLG8</accession>
<dbReference type="AlphaFoldDB" id="Q1QLG8"/>
<gene>
    <name evidence="1" type="ordered locus">Nham_2132</name>
</gene>
<name>Q1QLG8_NITHX</name>
<keyword evidence="2" id="KW-1185">Reference proteome</keyword>
<evidence type="ECO:0000313" key="2">
    <source>
        <dbReference type="Proteomes" id="UP000001953"/>
    </source>
</evidence>
<dbReference type="EMBL" id="CP000319">
    <property type="protein sequence ID" value="ABE62929.1"/>
    <property type="molecule type" value="Genomic_DNA"/>
</dbReference>